<dbReference type="EMBL" id="WAEL01000005">
    <property type="protein sequence ID" value="NID11565.1"/>
    <property type="molecule type" value="Genomic_DNA"/>
</dbReference>
<evidence type="ECO:0000313" key="4">
    <source>
        <dbReference type="EMBL" id="NID11565.1"/>
    </source>
</evidence>
<evidence type="ECO:0000256" key="2">
    <source>
        <dbReference type="SAM" id="SignalP"/>
    </source>
</evidence>
<dbReference type="InterPro" id="IPR050955">
    <property type="entry name" value="Plant_Biomass_Hydrol_Est"/>
</dbReference>
<feature type="chain" id="PRO_5046403413" evidence="2">
    <location>
        <begin position="22"/>
        <end position="271"/>
    </location>
</feature>
<accession>A0ABX0QK92</accession>
<dbReference type="PANTHER" id="PTHR43037">
    <property type="entry name" value="UNNAMED PRODUCT-RELATED"/>
    <property type="match status" value="1"/>
</dbReference>
<name>A0ABX0QK92_9BACT</name>
<dbReference type="SUPFAM" id="SSF53474">
    <property type="entry name" value="alpha/beta-Hydrolases"/>
    <property type="match status" value="1"/>
</dbReference>
<feature type="signal peptide" evidence="2">
    <location>
        <begin position="1"/>
        <end position="21"/>
    </location>
</feature>
<evidence type="ECO:0000256" key="1">
    <source>
        <dbReference type="ARBA" id="ARBA00022729"/>
    </source>
</evidence>
<dbReference type="InterPro" id="IPR003140">
    <property type="entry name" value="PLipase/COase/thioEstase"/>
</dbReference>
<gene>
    <name evidence="4" type="ORF">F7231_15430</name>
</gene>
<keyword evidence="5" id="KW-1185">Reference proteome</keyword>
<dbReference type="Proteomes" id="UP000606008">
    <property type="component" value="Unassembled WGS sequence"/>
</dbReference>
<proteinExistence type="predicted"/>
<protein>
    <submittedName>
        <fullName evidence="4">Prolyl oligopeptidase family serine peptidase</fullName>
    </submittedName>
</protein>
<keyword evidence="1 2" id="KW-0732">Signal</keyword>
<evidence type="ECO:0000313" key="5">
    <source>
        <dbReference type="Proteomes" id="UP000606008"/>
    </source>
</evidence>
<dbReference type="Pfam" id="PF02230">
    <property type="entry name" value="Abhydrolase_2"/>
    <property type="match status" value="1"/>
</dbReference>
<feature type="domain" description="Phospholipase/carboxylesterase/thioesterase" evidence="3">
    <location>
        <begin position="146"/>
        <end position="257"/>
    </location>
</feature>
<dbReference type="InterPro" id="IPR029058">
    <property type="entry name" value="AB_hydrolase_fold"/>
</dbReference>
<organism evidence="4 5">
    <name type="scientific">Fibrivirga algicola</name>
    <dbReference type="NCBI Taxonomy" id="2950420"/>
    <lineage>
        <taxon>Bacteria</taxon>
        <taxon>Pseudomonadati</taxon>
        <taxon>Bacteroidota</taxon>
        <taxon>Cytophagia</taxon>
        <taxon>Cytophagales</taxon>
        <taxon>Spirosomataceae</taxon>
        <taxon>Fibrivirga</taxon>
    </lineage>
</organism>
<reference evidence="5" key="1">
    <citation type="submission" date="2019-09" db="EMBL/GenBank/DDBJ databases">
        <authorList>
            <person name="Jung D.-H."/>
        </authorList>
    </citation>
    <scope>NUCLEOTIDE SEQUENCE [LARGE SCALE GENOMIC DNA]</scope>
    <source>
        <strain evidence="5">JA-25</strain>
    </source>
</reference>
<evidence type="ECO:0000259" key="3">
    <source>
        <dbReference type="Pfam" id="PF02230"/>
    </source>
</evidence>
<reference evidence="5" key="2">
    <citation type="submission" date="2023-07" db="EMBL/GenBank/DDBJ databases">
        <authorList>
            <person name="Jung D.-H."/>
        </authorList>
    </citation>
    <scope>NUCLEOTIDE SEQUENCE [LARGE SCALE GENOMIC DNA]</scope>
    <source>
        <strain evidence="5">JA-25</strain>
    </source>
</reference>
<comment type="caution">
    <text evidence="4">The sequence shown here is derived from an EMBL/GenBank/DDBJ whole genome shotgun (WGS) entry which is preliminary data.</text>
</comment>
<dbReference type="RefSeq" id="WP_166692538.1">
    <property type="nucleotide sequence ID" value="NZ_WAEL01000005.1"/>
</dbReference>
<sequence length="271" mass="30327">MIRFFTYLLCLLGGLTFSATGQIAPRFSIADSTLYQKKSFVFRRDYALPYRLLEPLDKAPTLSYPLVVVLHGAGEKGDDNQRQLIYGGDVFANLDNRLRFQAYVVFPQCARPDNWTTFGYLKNPGEEIQMGKYEKRASTPLLATLALIDRLVADHHIDKNRVYIVGLSMGGFGALEALATRPGLFAAAVPICSGGDTTACNKYARKVPVWLFHSQDDATVPVGLSQAIHNRLKTLGADPQYTEYENAGHTAWREAFADSRLLPWLFDQKRK</sequence>
<dbReference type="Gene3D" id="3.40.50.1820">
    <property type="entry name" value="alpha/beta hydrolase"/>
    <property type="match status" value="1"/>
</dbReference>
<dbReference type="PANTHER" id="PTHR43037:SF1">
    <property type="entry name" value="BLL1128 PROTEIN"/>
    <property type="match status" value="1"/>
</dbReference>